<evidence type="ECO:0000313" key="1">
    <source>
        <dbReference type="EMBL" id="PWY56302.1"/>
    </source>
</evidence>
<gene>
    <name evidence="1" type="ORF">DGG96_07350</name>
</gene>
<name>A0A317U6Y5_9GAMM</name>
<sequence length="109" mass="12176">MVVTLVQIFKTPKPVAVFELYFKNCSIEIDVVSRLVVVVVIVEIDFSVLGLVEPTLTKGFGLSELKVRGISTVIRVGRNFNHEMGIMLKRPCILDDDVLIVDLTVFLRG</sequence>
<reference evidence="1 2" key="1">
    <citation type="submission" date="2018-05" db="EMBL/GenBank/DDBJ databases">
        <title>Legionella qingyii sp.nov., whole genome shotgun sequence.</title>
        <authorList>
            <person name="Wu H."/>
            <person name="Zhu Q."/>
            <person name="Hu C."/>
        </authorList>
    </citation>
    <scope>NUCLEOTIDE SEQUENCE [LARGE SCALE GENOMIC DNA]</scope>
    <source>
        <strain evidence="1 2">HEB18</strain>
    </source>
</reference>
<protein>
    <submittedName>
        <fullName evidence="1">Uncharacterized protein</fullName>
    </submittedName>
</protein>
<organism evidence="1 2">
    <name type="scientific">Legionella qingyii</name>
    <dbReference type="NCBI Taxonomy" id="2184757"/>
    <lineage>
        <taxon>Bacteria</taxon>
        <taxon>Pseudomonadati</taxon>
        <taxon>Pseudomonadota</taxon>
        <taxon>Gammaproteobacteria</taxon>
        <taxon>Legionellales</taxon>
        <taxon>Legionellaceae</taxon>
        <taxon>Legionella</taxon>
    </lineage>
</organism>
<proteinExistence type="predicted"/>
<dbReference type="AlphaFoldDB" id="A0A317U6Y5"/>
<comment type="caution">
    <text evidence="1">The sequence shown here is derived from an EMBL/GenBank/DDBJ whole genome shotgun (WGS) entry which is preliminary data.</text>
</comment>
<dbReference type="Proteomes" id="UP000247152">
    <property type="component" value="Unassembled WGS sequence"/>
</dbReference>
<accession>A0A317U6Y5</accession>
<evidence type="ECO:0000313" key="2">
    <source>
        <dbReference type="Proteomes" id="UP000247152"/>
    </source>
</evidence>
<dbReference type="EMBL" id="QHJG01000009">
    <property type="protein sequence ID" value="PWY56302.1"/>
    <property type="molecule type" value="Genomic_DNA"/>
</dbReference>